<keyword evidence="3" id="KW-1185">Reference proteome</keyword>
<evidence type="ECO:0000313" key="2">
    <source>
        <dbReference type="EMBL" id="ARX83182.1"/>
    </source>
</evidence>
<dbReference type="KEGG" id="salf:SMD44_02596"/>
<dbReference type="RefSeq" id="WP_418352690.1">
    <property type="nucleotide sequence ID" value="NZ_CP021748.1"/>
</dbReference>
<dbReference type="STRING" id="67267.GCA_000716675_02844"/>
<dbReference type="AlphaFoldDB" id="A0A1Z1W9X2"/>
<feature type="compositionally biased region" description="Basic and acidic residues" evidence="1">
    <location>
        <begin position="1"/>
        <end position="14"/>
    </location>
</feature>
<feature type="region of interest" description="Disordered" evidence="1">
    <location>
        <begin position="1"/>
        <end position="52"/>
    </location>
</feature>
<sequence>MRRDATPRDDREAGAHLPAPGRYATGRYATGRYATGRSATGRSARSKPARRPHTLAPLPLLLLLTVLTVGCAPSVERKPGLPPADTIKAAQQQLTDTCLTRKGLAPPRPGDRPPSAAEQQRVARALFGTGRTELSLTLPTGHAVRAHTDGCLASAQRTLYGDQRRWFRVSTVVNNLKPEAAFRKQPLTEIRDRHRGDLAEWRRLRTRALINAKAHLQSESRRAAAR</sequence>
<gene>
    <name evidence="2" type="ORF">SMD44_02596</name>
</gene>
<organism evidence="2 3">
    <name type="scientific">Streptomyces alboflavus</name>
    <dbReference type="NCBI Taxonomy" id="67267"/>
    <lineage>
        <taxon>Bacteria</taxon>
        <taxon>Bacillati</taxon>
        <taxon>Actinomycetota</taxon>
        <taxon>Actinomycetes</taxon>
        <taxon>Kitasatosporales</taxon>
        <taxon>Streptomycetaceae</taxon>
        <taxon>Streptomyces</taxon>
    </lineage>
</organism>
<accession>A0A1Z1W9X2</accession>
<evidence type="ECO:0000256" key="1">
    <source>
        <dbReference type="SAM" id="MobiDB-lite"/>
    </source>
</evidence>
<proteinExistence type="predicted"/>
<protein>
    <submittedName>
        <fullName evidence="2">Lipoprotein</fullName>
    </submittedName>
</protein>
<name>A0A1Z1W9X2_9ACTN</name>
<dbReference type="Proteomes" id="UP000195880">
    <property type="component" value="Chromosome"/>
</dbReference>
<evidence type="ECO:0000313" key="3">
    <source>
        <dbReference type="Proteomes" id="UP000195880"/>
    </source>
</evidence>
<dbReference type="EMBL" id="CP021748">
    <property type="protein sequence ID" value="ARX83182.1"/>
    <property type="molecule type" value="Genomic_DNA"/>
</dbReference>
<keyword evidence="2" id="KW-0449">Lipoprotein</keyword>
<reference evidence="2 3" key="1">
    <citation type="submission" date="2017-05" db="EMBL/GenBank/DDBJ databases">
        <title>Streptomyces alboflavus Genome sequencing and assembly.</title>
        <authorList>
            <person name="Wang Y."/>
            <person name="Du B."/>
            <person name="Ding Y."/>
            <person name="Liu H."/>
            <person name="Hou Q."/>
            <person name="Liu K."/>
            <person name="Wang C."/>
            <person name="Yao L."/>
        </authorList>
    </citation>
    <scope>NUCLEOTIDE SEQUENCE [LARGE SCALE GENOMIC DNA]</scope>
    <source>
        <strain evidence="2 3">MDJK44</strain>
    </source>
</reference>